<keyword evidence="1" id="KW-0732">Signal</keyword>
<feature type="chain" id="PRO_5010857430" description="Secreted protein" evidence="1">
    <location>
        <begin position="25"/>
        <end position="172"/>
    </location>
</feature>
<protein>
    <recommendedName>
        <fullName evidence="4">Secreted protein</fullName>
    </recommendedName>
</protein>
<evidence type="ECO:0008006" key="4">
    <source>
        <dbReference type="Google" id="ProtNLM"/>
    </source>
</evidence>
<dbReference type="RefSeq" id="WP_085548436.1">
    <property type="nucleotide sequence ID" value="NZ_FXAR01000001.1"/>
</dbReference>
<organism evidence="2 3">
    <name type="scientific">Corynebacterium pollutisoli</name>
    <dbReference type="NCBI Taxonomy" id="1610489"/>
    <lineage>
        <taxon>Bacteria</taxon>
        <taxon>Bacillati</taxon>
        <taxon>Actinomycetota</taxon>
        <taxon>Actinomycetes</taxon>
        <taxon>Mycobacteriales</taxon>
        <taxon>Corynebacteriaceae</taxon>
        <taxon>Corynebacterium</taxon>
    </lineage>
</organism>
<accession>A0A1X7HZC6</accession>
<dbReference type="PROSITE" id="PS51257">
    <property type="entry name" value="PROKAR_LIPOPROTEIN"/>
    <property type="match status" value="1"/>
</dbReference>
<evidence type="ECO:0000256" key="1">
    <source>
        <dbReference type="SAM" id="SignalP"/>
    </source>
</evidence>
<name>A0A1X7HZC6_9CORY</name>
<evidence type="ECO:0000313" key="3">
    <source>
        <dbReference type="Proteomes" id="UP000193309"/>
    </source>
</evidence>
<dbReference type="EMBL" id="FXAR01000001">
    <property type="protein sequence ID" value="SMG07396.1"/>
    <property type="molecule type" value="Genomic_DNA"/>
</dbReference>
<dbReference type="Proteomes" id="UP000193309">
    <property type="component" value="Unassembled WGS sequence"/>
</dbReference>
<evidence type="ECO:0000313" key="2">
    <source>
        <dbReference type="EMBL" id="SMG07396.1"/>
    </source>
</evidence>
<sequence>MSRLRPALVILASSALLVACGGDADEAAEESIVVTTSETPEAQATMIDPIEAETLRGSTEDPGLGVEWTYQGVRSGQTGGSVITMLVTNLNDEPLPPDAIPQPTLTYNAGGGSMTDAEPIANEDTVLPLGLDLPLGPGASTNLRYAFTVSPGNLWDAELQVGNVIWDGNLNF</sequence>
<gene>
    <name evidence="2" type="ORF">SAMN06295981_0259</name>
</gene>
<dbReference type="STRING" id="1610489.SAMN06295981_0259"/>
<dbReference type="AlphaFoldDB" id="A0A1X7HZC6"/>
<reference evidence="3" key="1">
    <citation type="submission" date="2017-04" db="EMBL/GenBank/DDBJ databases">
        <authorList>
            <person name="Varghese N."/>
            <person name="Submissions S."/>
        </authorList>
    </citation>
    <scope>NUCLEOTIDE SEQUENCE [LARGE SCALE GENOMIC DNA]</scope>
    <source>
        <strain evidence="3">VDS</strain>
    </source>
</reference>
<keyword evidence="3" id="KW-1185">Reference proteome</keyword>
<feature type="signal peptide" evidence="1">
    <location>
        <begin position="1"/>
        <end position="24"/>
    </location>
</feature>
<proteinExistence type="predicted"/>